<keyword evidence="6" id="KW-1185">Reference proteome</keyword>
<name>A7TJT2_VANPO</name>
<keyword evidence="4" id="KW-0813">Transport</keyword>
<dbReference type="RefSeq" id="XP_001645369.1">
    <property type="nucleotide sequence ID" value="XM_001645319.1"/>
</dbReference>
<organism evidence="6">
    <name type="scientific">Vanderwaltozyma polyspora (strain ATCC 22028 / DSM 70294 / BCRC 21397 / CBS 2163 / NBRC 10782 / NRRL Y-8283 / UCD 57-17)</name>
    <name type="common">Kluyveromyces polysporus</name>
    <dbReference type="NCBI Taxonomy" id="436907"/>
    <lineage>
        <taxon>Eukaryota</taxon>
        <taxon>Fungi</taxon>
        <taxon>Dikarya</taxon>
        <taxon>Ascomycota</taxon>
        <taxon>Saccharomycotina</taxon>
        <taxon>Saccharomycetes</taxon>
        <taxon>Saccharomycetales</taxon>
        <taxon>Saccharomycetaceae</taxon>
        <taxon>Vanderwaltozyma</taxon>
    </lineage>
</organism>
<evidence type="ECO:0000313" key="5">
    <source>
        <dbReference type="EMBL" id="EDO17511.1"/>
    </source>
</evidence>
<sequence length="152" mass="17734">MADRLMQIYTDNLEISKKVHTKNKETCLLLLRIADARRTYTAQQWQNTLSQIEELDLIPFTNEVEARRQAQNLMSLEKNLVKNIPNLLMMTMTCISKIIQDLNESTFQSITKTQQIESLKKVARNCMVYAGMIQYKMPRETYSSLIRLDIAL</sequence>
<dbReference type="GeneID" id="5545729"/>
<dbReference type="AlphaFoldDB" id="A7TJT2"/>
<dbReference type="PANTHER" id="PTHR11225">
    <property type="entry name" value="NUCLEAR PORE COMPLEX PROTEIN NUP93 NUCLEOPORIN NUP93 DEAD EYE PROTEIN"/>
    <property type="match status" value="1"/>
</dbReference>
<dbReference type="GO" id="GO:0016973">
    <property type="term" value="P:poly(A)+ mRNA export from nucleus"/>
    <property type="evidence" value="ECO:0007669"/>
    <property type="project" value="TreeGrafter"/>
</dbReference>
<comment type="similarity">
    <text evidence="2 4">Belongs to the nucleoporin interacting component (NIC) family.</text>
</comment>
<dbReference type="OrthoDB" id="1918363at2759"/>
<evidence type="ECO:0000256" key="2">
    <source>
        <dbReference type="ARBA" id="ARBA00010186"/>
    </source>
</evidence>
<keyword evidence="4" id="KW-0906">Nuclear pore complex</keyword>
<dbReference type="Pfam" id="PF04097">
    <property type="entry name" value="Nic96"/>
    <property type="match status" value="1"/>
</dbReference>
<evidence type="ECO:0000256" key="3">
    <source>
        <dbReference type="ARBA" id="ARBA00023242"/>
    </source>
</evidence>
<dbReference type="HOGENOM" id="CLU_1723706_0_0_1"/>
<dbReference type="GO" id="GO:0017056">
    <property type="term" value="F:structural constituent of nuclear pore"/>
    <property type="evidence" value="ECO:0007669"/>
    <property type="project" value="InterPro"/>
</dbReference>
<dbReference type="GO" id="GO:0005643">
    <property type="term" value="C:nuclear pore"/>
    <property type="evidence" value="ECO:0007669"/>
    <property type="project" value="UniProtKB-SubCell"/>
</dbReference>
<dbReference type="Proteomes" id="UP000000267">
    <property type="component" value="Unassembled WGS sequence"/>
</dbReference>
<keyword evidence="4" id="KW-0653">Protein transport</keyword>
<reference evidence="5 6" key="1">
    <citation type="journal article" date="2007" name="Proc. Natl. Acad. Sci. U.S.A.">
        <title>Independent sorting-out of thousands of duplicated gene pairs in two yeast species descended from a whole-genome duplication.</title>
        <authorList>
            <person name="Scannell D.R."/>
            <person name="Frank A.C."/>
            <person name="Conant G.C."/>
            <person name="Byrne K.P."/>
            <person name="Woolfit M."/>
            <person name="Wolfe K.H."/>
        </authorList>
    </citation>
    <scope>NUCLEOTIDE SEQUENCE [LARGE SCALE GENOMIC DNA]</scope>
    <source>
        <strain evidence="6">ATCC 22028 / DSM 70294 / BCRC 21397 / CBS 2163 / NBRC 10782 / NRRL Y-8283 / UCD 57-17</strain>
    </source>
</reference>
<keyword evidence="4" id="KW-0472">Membrane</keyword>
<dbReference type="GO" id="GO:0006606">
    <property type="term" value="P:protein import into nucleus"/>
    <property type="evidence" value="ECO:0007669"/>
    <property type="project" value="TreeGrafter"/>
</dbReference>
<dbReference type="InterPro" id="IPR007231">
    <property type="entry name" value="Nucleoporin_int_Nup93/Nic96"/>
</dbReference>
<protein>
    <recommendedName>
        <fullName evidence="4">Nuclear pore protein</fullName>
    </recommendedName>
</protein>
<dbReference type="EMBL" id="DS480403">
    <property type="protein sequence ID" value="EDO17511.1"/>
    <property type="molecule type" value="Genomic_DNA"/>
</dbReference>
<gene>
    <name evidence="5" type="ORF">Kpol_1058p47</name>
</gene>
<keyword evidence="4" id="KW-0811">Translocation</keyword>
<keyword evidence="4" id="KW-0509">mRNA transport</keyword>
<feature type="non-terminal residue" evidence="5">
    <location>
        <position position="1"/>
    </location>
</feature>
<accession>A7TJT2</accession>
<evidence type="ECO:0000313" key="6">
    <source>
        <dbReference type="Proteomes" id="UP000000267"/>
    </source>
</evidence>
<proteinExistence type="inferred from homology"/>
<evidence type="ECO:0000256" key="1">
    <source>
        <dbReference type="ARBA" id="ARBA00004259"/>
    </source>
</evidence>
<evidence type="ECO:0000256" key="4">
    <source>
        <dbReference type="RuleBase" id="RU364035"/>
    </source>
</evidence>
<dbReference type="PANTHER" id="PTHR11225:SF4">
    <property type="entry name" value="NUCLEAR PORE COMPLEX PROTEIN NUP93"/>
    <property type="match status" value="1"/>
</dbReference>
<comment type="subcellular location">
    <subcellularLocation>
        <location evidence="1">Nucleus envelope</location>
    </subcellularLocation>
    <subcellularLocation>
        <location evidence="4">Nucleus</location>
        <location evidence="4">Nuclear pore complex</location>
    </subcellularLocation>
</comment>
<keyword evidence="3 4" id="KW-0539">Nucleus</keyword>